<organism evidence="3 4">
    <name type="scientific">Streptomyces racemochromogenes</name>
    <dbReference type="NCBI Taxonomy" id="67353"/>
    <lineage>
        <taxon>Bacteria</taxon>
        <taxon>Bacillati</taxon>
        <taxon>Actinomycetota</taxon>
        <taxon>Actinomycetes</taxon>
        <taxon>Kitasatosporales</taxon>
        <taxon>Streptomycetaceae</taxon>
        <taxon>Streptomyces</taxon>
    </lineage>
</organism>
<dbReference type="InterPro" id="IPR039365">
    <property type="entry name" value="IS701-like"/>
</dbReference>
<dbReference type="Pfam" id="PF13546">
    <property type="entry name" value="DDE_5"/>
    <property type="match status" value="1"/>
</dbReference>
<evidence type="ECO:0000313" key="3">
    <source>
        <dbReference type="EMBL" id="MFH7598802.1"/>
    </source>
</evidence>
<name>A0ABW7PK66_9ACTN</name>
<evidence type="ECO:0000259" key="2">
    <source>
        <dbReference type="Pfam" id="PF13546"/>
    </source>
</evidence>
<protein>
    <submittedName>
        <fullName evidence="3">Transposase</fullName>
    </submittedName>
</protein>
<evidence type="ECO:0000313" key="4">
    <source>
        <dbReference type="Proteomes" id="UP001610631"/>
    </source>
</evidence>
<comment type="caution">
    <text evidence="3">The sequence shown here is derived from an EMBL/GenBank/DDBJ whole genome shotgun (WGS) entry which is preliminary data.</text>
</comment>
<sequence>MSSSTISITGTGVSAGAGTGEGTGAPAGGGTERPDPAREAADDLCAAVLTSLRRKDQREKGRQYVQGLLALTGRKSMRGIAGQVGGGAAEQSMHHFISGSTWDWQPIRANLSRFLEAASPLTAWVAQPMAIPKGGEHSVGVANRFDPHQGQMFRGQQAFGIWFASAALASPVGWEMFLPEAETSAGAAAGAAVAGLAEEHAARAAYEEAAAAAVISTVRRGGSPVRPVVLDIRGIGTRSTMNRFAEAGLPVIARIAPSTPVLVTDPALPGHGAGARCARDVLQSVKGLSTPVEWSEPDPAAGGARHRSTLAVAVRVMMPDPSPARRRHLLLVGEWTDPRRPPSQLWVTDLVRLPVGPLLRLTKQGRRVAFAAEHSGQEAGLRDFAGRALPGWHRHVTLASVAHAARALTARRG</sequence>
<gene>
    <name evidence="3" type="ORF">WDV06_27455</name>
</gene>
<feature type="domain" description="Transposase IS701-like DDE" evidence="2">
    <location>
        <begin position="48"/>
        <end position="301"/>
    </location>
</feature>
<feature type="region of interest" description="Disordered" evidence="1">
    <location>
        <begin position="1"/>
        <end position="39"/>
    </location>
</feature>
<accession>A0ABW7PK66</accession>
<proteinExistence type="predicted"/>
<dbReference type="Proteomes" id="UP001610631">
    <property type="component" value="Unassembled WGS sequence"/>
</dbReference>
<keyword evidence="4" id="KW-1185">Reference proteome</keyword>
<dbReference type="RefSeq" id="WP_395512481.1">
    <property type="nucleotide sequence ID" value="NZ_JBBDHD010000095.1"/>
</dbReference>
<evidence type="ECO:0000256" key="1">
    <source>
        <dbReference type="SAM" id="MobiDB-lite"/>
    </source>
</evidence>
<reference evidence="3 4" key="1">
    <citation type="submission" date="2024-03" db="EMBL/GenBank/DDBJ databases">
        <title>Whole genome sequencing of Streptomyces racemochromogenes, to identify antimicrobial biosynthetic gene clusters.</title>
        <authorList>
            <person name="Suryawanshi P."/>
            <person name="Krishnaraj P.U."/>
            <person name="Arun Y.P."/>
            <person name="Suryawanshi M.P."/>
            <person name="Rakshit O."/>
        </authorList>
    </citation>
    <scope>NUCLEOTIDE SEQUENCE [LARGE SCALE GENOMIC DNA]</scope>
    <source>
        <strain evidence="3 4">AUDT626</strain>
    </source>
</reference>
<feature type="compositionally biased region" description="Gly residues" evidence="1">
    <location>
        <begin position="13"/>
        <end position="31"/>
    </location>
</feature>
<dbReference type="EMBL" id="JBBDHD010000095">
    <property type="protein sequence ID" value="MFH7598802.1"/>
    <property type="molecule type" value="Genomic_DNA"/>
</dbReference>
<feature type="compositionally biased region" description="Low complexity" evidence="1">
    <location>
        <begin position="1"/>
        <end position="12"/>
    </location>
</feature>
<dbReference type="PANTHER" id="PTHR33627:SF1">
    <property type="entry name" value="TRANSPOSASE"/>
    <property type="match status" value="1"/>
</dbReference>
<dbReference type="PANTHER" id="PTHR33627">
    <property type="entry name" value="TRANSPOSASE"/>
    <property type="match status" value="1"/>
</dbReference>
<dbReference type="InterPro" id="IPR038721">
    <property type="entry name" value="IS701-like_DDE_dom"/>
</dbReference>